<dbReference type="WBParaSite" id="PSAMB.scaffold5168size12445.g26013.t1">
    <property type="protein sequence ID" value="PSAMB.scaffold5168size12445.g26013.t1"/>
    <property type="gene ID" value="PSAMB.scaffold5168size12445.g26013"/>
</dbReference>
<evidence type="ECO:0000256" key="5">
    <source>
        <dbReference type="ARBA" id="ARBA00023040"/>
    </source>
</evidence>
<dbReference type="Gene3D" id="1.20.1070.10">
    <property type="entry name" value="Rhodopsin 7-helix transmembrane proteins"/>
    <property type="match status" value="1"/>
</dbReference>
<evidence type="ECO:0000256" key="1">
    <source>
        <dbReference type="ARBA" id="ARBA00004651"/>
    </source>
</evidence>
<keyword evidence="9" id="KW-1185">Reference proteome</keyword>
<dbReference type="SUPFAM" id="SSF81321">
    <property type="entry name" value="Family A G protein-coupled receptor-like"/>
    <property type="match status" value="1"/>
</dbReference>
<evidence type="ECO:0000256" key="6">
    <source>
        <dbReference type="ARBA" id="ARBA00023136"/>
    </source>
</evidence>
<dbReference type="InterPro" id="IPR040435">
    <property type="entry name" value="Put_GPCR_Chromadorea"/>
</dbReference>
<dbReference type="PANTHER" id="PTHR37441:SF7">
    <property type="entry name" value="G-PROTEIN COUPLED RECEPTORS FAMILY 1 PROFILE DOMAIN-CONTAINING PROTEIN"/>
    <property type="match status" value="1"/>
</dbReference>
<keyword evidence="5" id="KW-0675">Receptor</keyword>
<feature type="transmembrane region" description="Helical" evidence="8">
    <location>
        <begin position="114"/>
        <end position="134"/>
    </location>
</feature>
<evidence type="ECO:0000256" key="3">
    <source>
        <dbReference type="ARBA" id="ARBA00022692"/>
    </source>
</evidence>
<name>A0A914WRW0_9BILA</name>
<dbReference type="AlphaFoldDB" id="A0A914WRW0"/>
<evidence type="ECO:0000313" key="9">
    <source>
        <dbReference type="Proteomes" id="UP000887566"/>
    </source>
</evidence>
<reference evidence="10" key="1">
    <citation type="submission" date="2022-11" db="UniProtKB">
        <authorList>
            <consortium name="WormBaseParasite"/>
        </authorList>
    </citation>
    <scope>IDENTIFICATION</scope>
</reference>
<feature type="transmembrane region" description="Helical" evidence="8">
    <location>
        <begin position="214"/>
        <end position="239"/>
    </location>
</feature>
<evidence type="ECO:0000313" key="10">
    <source>
        <dbReference type="WBParaSite" id="PSAMB.scaffold5168size12445.g26013.t1"/>
    </source>
</evidence>
<organism evidence="9 10">
    <name type="scientific">Plectus sambesii</name>
    <dbReference type="NCBI Taxonomy" id="2011161"/>
    <lineage>
        <taxon>Eukaryota</taxon>
        <taxon>Metazoa</taxon>
        <taxon>Ecdysozoa</taxon>
        <taxon>Nematoda</taxon>
        <taxon>Chromadorea</taxon>
        <taxon>Plectida</taxon>
        <taxon>Plectina</taxon>
        <taxon>Plectoidea</taxon>
        <taxon>Plectidae</taxon>
        <taxon>Plectus</taxon>
    </lineage>
</organism>
<dbReference type="PANTHER" id="PTHR37441">
    <property type="entry name" value="PROTEIN CBG16518"/>
    <property type="match status" value="1"/>
</dbReference>
<proteinExistence type="predicted"/>
<feature type="transmembrane region" description="Helical" evidence="8">
    <location>
        <begin position="303"/>
        <end position="322"/>
    </location>
</feature>
<keyword evidence="2" id="KW-1003">Cell membrane</keyword>
<feature type="transmembrane region" description="Helical" evidence="8">
    <location>
        <begin position="146"/>
        <end position="167"/>
    </location>
</feature>
<comment type="subcellular location">
    <subcellularLocation>
        <location evidence="1">Cell membrane</location>
        <topology evidence="1">Multi-pass membrane protein</topology>
    </subcellularLocation>
</comment>
<keyword evidence="3 8" id="KW-0812">Transmembrane</keyword>
<feature type="transmembrane region" description="Helical" evidence="8">
    <location>
        <begin position="60"/>
        <end position="80"/>
    </location>
</feature>
<feature type="transmembrane region" description="Helical" evidence="8">
    <location>
        <begin position="260"/>
        <end position="283"/>
    </location>
</feature>
<dbReference type="GO" id="GO:0005886">
    <property type="term" value="C:plasma membrane"/>
    <property type="evidence" value="ECO:0007669"/>
    <property type="project" value="UniProtKB-SubCell"/>
</dbReference>
<evidence type="ECO:0000256" key="7">
    <source>
        <dbReference type="ARBA" id="ARBA00023224"/>
    </source>
</evidence>
<keyword evidence="5" id="KW-0297">G-protein coupled receptor</keyword>
<accession>A0A914WRW0</accession>
<evidence type="ECO:0000256" key="8">
    <source>
        <dbReference type="SAM" id="Phobius"/>
    </source>
</evidence>
<keyword evidence="7" id="KW-0807">Transducer</keyword>
<dbReference type="Proteomes" id="UP000887566">
    <property type="component" value="Unplaced"/>
</dbReference>
<dbReference type="GO" id="GO:0004930">
    <property type="term" value="F:G protein-coupled receptor activity"/>
    <property type="evidence" value="ECO:0007669"/>
    <property type="project" value="UniProtKB-KW"/>
</dbReference>
<keyword evidence="4 8" id="KW-1133">Transmembrane helix</keyword>
<protein>
    <submittedName>
        <fullName evidence="10">Gustatory receptor</fullName>
    </submittedName>
</protein>
<evidence type="ECO:0000256" key="4">
    <source>
        <dbReference type="ARBA" id="ARBA00022989"/>
    </source>
</evidence>
<keyword evidence="6 8" id="KW-0472">Membrane</keyword>
<evidence type="ECO:0000256" key="2">
    <source>
        <dbReference type="ARBA" id="ARBA00022475"/>
    </source>
</evidence>
<feature type="transmembrane region" description="Helical" evidence="8">
    <location>
        <begin position="24"/>
        <end position="48"/>
    </location>
</feature>
<sequence length="396" mass="44599">MQCFDSHRQVNDRLRTILALTPTVIKAVSGASFVINTVFFVLLVVGCWNEFLPKKRYTLLANRSIIDSLMSMLTFVFILAKHEVCLIDHPVLCKREKEMVYPVPLYLLQIGLTLNYWMLSVSYSAIALLTWYAVKFPLEYRIKLTVARIIQTVVVVWVLSCVLLFAYSRLSGMEIFKSNAMIVLIGVRTDGSDNAVLGMCKDAAMNKTGRFDHLAALGLPIFGFVCTLGSYALVCVLLVQKRKINRLATRQFAGVWRLGIHIICLTFSCTLMAVAHFASGHVAESCREIQYTEQYLCEEMESLQSMFTFVAASAIGTIAWFVRMIVDPLLDVILDTRIRRALKQRMRNHHAATSSSLLMLSELRLSNAQTPVARTILGHLPSTSRTDSLYSMVSRC</sequence>